<evidence type="ECO:0000259" key="7">
    <source>
        <dbReference type="PROSITE" id="PS50850"/>
    </source>
</evidence>
<feature type="compositionally biased region" description="Basic and acidic residues" evidence="5">
    <location>
        <begin position="8"/>
        <end position="22"/>
    </location>
</feature>
<feature type="transmembrane region" description="Helical" evidence="6">
    <location>
        <begin position="91"/>
        <end position="111"/>
    </location>
</feature>
<evidence type="ECO:0000256" key="4">
    <source>
        <dbReference type="ARBA" id="ARBA00023136"/>
    </source>
</evidence>
<name>A0A1X9LNS6_9MICO</name>
<evidence type="ECO:0000256" key="3">
    <source>
        <dbReference type="ARBA" id="ARBA00022989"/>
    </source>
</evidence>
<keyword evidence="2 6" id="KW-0812">Transmembrane</keyword>
<dbReference type="PROSITE" id="PS50850">
    <property type="entry name" value="MFS"/>
    <property type="match status" value="1"/>
</dbReference>
<evidence type="ECO:0000313" key="9">
    <source>
        <dbReference type="Proteomes" id="UP000192775"/>
    </source>
</evidence>
<dbReference type="AlphaFoldDB" id="A0A1X9LNS6"/>
<feature type="domain" description="Major facilitator superfamily (MFS) profile" evidence="7">
    <location>
        <begin position="57"/>
        <end position="442"/>
    </location>
</feature>
<protein>
    <recommendedName>
        <fullName evidence="7">Major facilitator superfamily (MFS) profile domain-containing protein</fullName>
    </recommendedName>
</protein>
<dbReference type="GO" id="GO:0005886">
    <property type="term" value="C:plasma membrane"/>
    <property type="evidence" value="ECO:0007669"/>
    <property type="project" value="UniProtKB-SubCell"/>
</dbReference>
<feature type="transmembrane region" description="Helical" evidence="6">
    <location>
        <begin position="209"/>
        <end position="228"/>
    </location>
</feature>
<evidence type="ECO:0000313" key="8">
    <source>
        <dbReference type="EMBL" id="ARJ06865.1"/>
    </source>
</evidence>
<keyword evidence="9" id="KW-1185">Reference proteome</keyword>
<keyword evidence="3 6" id="KW-1133">Transmembrane helix</keyword>
<feature type="transmembrane region" description="Helical" evidence="6">
    <location>
        <begin position="181"/>
        <end position="203"/>
    </location>
</feature>
<evidence type="ECO:0000256" key="6">
    <source>
        <dbReference type="SAM" id="Phobius"/>
    </source>
</evidence>
<feature type="transmembrane region" description="Helical" evidence="6">
    <location>
        <begin position="58"/>
        <end position="79"/>
    </location>
</feature>
<evidence type="ECO:0000256" key="1">
    <source>
        <dbReference type="ARBA" id="ARBA00004651"/>
    </source>
</evidence>
<dbReference type="GO" id="GO:0046943">
    <property type="term" value="F:carboxylic acid transmembrane transporter activity"/>
    <property type="evidence" value="ECO:0007669"/>
    <property type="project" value="TreeGrafter"/>
</dbReference>
<dbReference type="PANTHER" id="PTHR23508">
    <property type="entry name" value="CARBOXYLIC ACID TRANSPORTER PROTEIN HOMOLOG"/>
    <property type="match status" value="1"/>
</dbReference>
<dbReference type="Proteomes" id="UP000192775">
    <property type="component" value="Chromosome"/>
</dbReference>
<keyword evidence="4 6" id="KW-0472">Membrane</keyword>
<dbReference type="CDD" id="cd17316">
    <property type="entry name" value="MFS_SV2_like"/>
    <property type="match status" value="1"/>
</dbReference>
<feature type="transmembrane region" description="Helical" evidence="6">
    <location>
        <begin position="413"/>
        <end position="437"/>
    </location>
</feature>
<dbReference type="KEGG" id="cphy:B5808_17775"/>
<feature type="transmembrane region" description="Helical" evidence="6">
    <location>
        <begin position="264"/>
        <end position="286"/>
    </location>
</feature>
<organism evidence="8 9">
    <name type="scientific">Cnuibacter physcomitrellae</name>
    <dbReference type="NCBI Taxonomy" id="1619308"/>
    <lineage>
        <taxon>Bacteria</taxon>
        <taxon>Bacillati</taxon>
        <taxon>Actinomycetota</taxon>
        <taxon>Actinomycetes</taxon>
        <taxon>Micrococcales</taxon>
        <taxon>Microbacteriaceae</taxon>
        <taxon>Cnuibacter</taxon>
    </lineage>
</organism>
<dbReference type="InterPro" id="IPR036259">
    <property type="entry name" value="MFS_trans_sf"/>
</dbReference>
<accession>A0A1X9LNS6</accession>
<proteinExistence type="predicted"/>
<dbReference type="EMBL" id="CP020715">
    <property type="protein sequence ID" value="ARJ06865.1"/>
    <property type="molecule type" value="Genomic_DNA"/>
</dbReference>
<gene>
    <name evidence="8" type="ORF">B5808_17775</name>
</gene>
<feature type="transmembrane region" description="Helical" evidence="6">
    <location>
        <begin position="385"/>
        <end position="407"/>
    </location>
</feature>
<dbReference type="SUPFAM" id="SSF103473">
    <property type="entry name" value="MFS general substrate transporter"/>
    <property type="match status" value="1"/>
</dbReference>
<dbReference type="STRING" id="1619308.B5808_17775"/>
<comment type="subcellular location">
    <subcellularLocation>
        <location evidence="1">Cell membrane</location>
        <topology evidence="1">Multi-pass membrane protein</topology>
    </subcellularLocation>
</comment>
<evidence type="ECO:0000256" key="5">
    <source>
        <dbReference type="SAM" id="MobiDB-lite"/>
    </source>
</evidence>
<reference evidence="8 9" key="1">
    <citation type="submission" date="2017-04" db="EMBL/GenBank/DDBJ databases">
        <authorList>
            <person name="Afonso C.L."/>
            <person name="Miller P.J."/>
            <person name="Scott M.A."/>
            <person name="Spackman E."/>
            <person name="Goraichik I."/>
            <person name="Dimitrov K.M."/>
            <person name="Suarez D.L."/>
            <person name="Swayne D.E."/>
        </authorList>
    </citation>
    <scope>NUCLEOTIDE SEQUENCE [LARGE SCALE GENOMIC DNA]</scope>
    <source>
        <strain evidence="9">XA(T)</strain>
    </source>
</reference>
<feature type="region of interest" description="Disordered" evidence="5">
    <location>
        <begin position="1"/>
        <end position="50"/>
    </location>
</feature>
<feature type="transmembrane region" description="Helical" evidence="6">
    <location>
        <begin position="298"/>
        <end position="317"/>
    </location>
</feature>
<sequence>MTRTTSHVPHDLARPDDPHDPTIGDPPMTEPFPSPAQAAASPDAAPADPQARRPWRTALLAGMASYLDAGTIVAVSASLTLWRNQFALDAWQLGFLSAALTVCIGIGAIVGGRIGDRVGRKRVYSFDLLLYAFGLLWIVCAVAPVMLFIGVIIVGLAVGADVPTSITVVGETAPGKRRGRLVTFTQLLWGLGPLIVILVVLASTGLGEWMPRIVFGHLLVLALITWALRRRIGEPVAWKSARTAGATREGARALFRSPLLRNTLFILGFYVLLTIGTNFYGSFGLYSLETVGGLSPSTALLVSLIGVPVVLLTVLAIMRAMDGPARRPIFVVGAIVQVAAWIVPLVLPAGAVTLVIAFVTYGIGTTMAGEAHYKVWSQELFPTELRSTALGLSFGVARIASAISLVFVPTLLASGLVGVSVLMIVVTVGSGFLGLVFMPRRRGESIEEIDARLRVDPVR</sequence>
<dbReference type="InterPro" id="IPR011701">
    <property type="entry name" value="MFS"/>
</dbReference>
<dbReference type="Gene3D" id="1.20.1250.20">
    <property type="entry name" value="MFS general substrate transporter like domains"/>
    <property type="match status" value="2"/>
</dbReference>
<dbReference type="Pfam" id="PF07690">
    <property type="entry name" value="MFS_1"/>
    <property type="match status" value="1"/>
</dbReference>
<evidence type="ECO:0000256" key="2">
    <source>
        <dbReference type="ARBA" id="ARBA00022692"/>
    </source>
</evidence>
<dbReference type="InterPro" id="IPR020846">
    <property type="entry name" value="MFS_dom"/>
</dbReference>
<feature type="compositionally biased region" description="Low complexity" evidence="5">
    <location>
        <begin position="35"/>
        <end position="49"/>
    </location>
</feature>
<dbReference type="PANTHER" id="PTHR23508:SF10">
    <property type="entry name" value="CARBOXYLIC ACID TRANSPORTER PROTEIN HOMOLOG"/>
    <property type="match status" value="1"/>
</dbReference>